<feature type="domain" description="DUF11" evidence="3">
    <location>
        <begin position="1056"/>
        <end position="1177"/>
    </location>
</feature>
<dbReference type="InterPro" id="IPR015943">
    <property type="entry name" value="WD40/YVTN_repeat-like_dom_sf"/>
</dbReference>
<feature type="domain" description="DUF11" evidence="3">
    <location>
        <begin position="926"/>
        <end position="1048"/>
    </location>
</feature>
<dbReference type="InterPro" id="IPR001434">
    <property type="entry name" value="OmcB-like_DUF11"/>
</dbReference>
<feature type="compositionally biased region" description="Polar residues" evidence="1">
    <location>
        <begin position="1430"/>
        <end position="1447"/>
    </location>
</feature>
<reference evidence="4 5" key="1">
    <citation type="submission" date="2019-11" db="EMBL/GenBank/DDBJ databases">
        <title>Agromyces kandeliae sp. nov., isolated from mangrove soil.</title>
        <authorList>
            <person name="Wang R."/>
        </authorList>
    </citation>
    <scope>NUCLEOTIDE SEQUENCE [LARGE SCALE GENOMIC DNA]</scope>
    <source>
        <strain evidence="4 5">JCM 11431</strain>
    </source>
</reference>
<feature type="domain" description="DUF11" evidence="3">
    <location>
        <begin position="1360"/>
        <end position="1449"/>
    </location>
</feature>
<comment type="caution">
    <text evidence="4">The sequence shown here is derived from an EMBL/GenBank/DDBJ whole genome shotgun (WGS) entry which is preliminary data.</text>
</comment>
<feature type="compositionally biased region" description="Gly residues" evidence="1">
    <location>
        <begin position="1454"/>
        <end position="1464"/>
    </location>
</feature>
<feature type="region of interest" description="Disordered" evidence="1">
    <location>
        <begin position="1430"/>
        <end position="1464"/>
    </location>
</feature>
<name>A0A7C9I1X4_9MICO</name>
<keyword evidence="5" id="KW-1185">Reference proteome</keyword>
<feature type="signal peptide" evidence="2">
    <location>
        <begin position="1"/>
        <end position="33"/>
    </location>
</feature>
<dbReference type="PANTHER" id="PTHR34819:SF3">
    <property type="entry name" value="CELL SURFACE PROTEIN"/>
    <property type="match status" value="1"/>
</dbReference>
<dbReference type="NCBIfam" id="TIGR01451">
    <property type="entry name" value="B_ant_repeat"/>
    <property type="match status" value="3"/>
</dbReference>
<evidence type="ECO:0000256" key="1">
    <source>
        <dbReference type="SAM" id="MobiDB-lite"/>
    </source>
</evidence>
<organism evidence="4 5">
    <name type="scientific">Agromyces luteolus</name>
    <dbReference type="NCBI Taxonomy" id="88373"/>
    <lineage>
        <taxon>Bacteria</taxon>
        <taxon>Bacillati</taxon>
        <taxon>Actinomycetota</taxon>
        <taxon>Actinomycetes</taxon>
        <taxon>Micrococcales</taxon>
        <taxon>Microbacteriaceae</taxon>
        <taxon>Agromyces</taxon>
    </lineage>
</organism>
<evidence type="ECO:0000313" key="5">
    <source>
        <dbReference type="Proteomes" id="UP000480122"/>
    </source>
</evidence>
<dbReference type="Gene3D" id="2.60.40.10">
    <property type="entry name" value="Immunoglobulins"/>
    <property type="match status" value="2"/>
</dbReference>
<dbReference type="InterPro" id="IPR013783">
    <property type="entry name" value="Ig-like_fold"/>
</dbReference>
<accession>A0A7C9I1X4</accession>
<dbReference type="Gene3D" id="2.60.40.3080">
    <property type="match status" value="1"/>
</dbReference>
<evidence type="ECO:0000313" key="4">
    <source>
        <dbReference type="EMBL" id="MUN08660.1"/>
    </source>
</evidence>
<gene>
    <name evidence="4" type="ORF">GLX25_16250</name>
</gene>
<dbReference type="EMBL" id="WODA01000025">
    <property type="protein sequence ID" value="MUN08660.1"/>
    <property type="molecule type" value="Genomic_DNA"/>
</dbReference>
<dbReference type="RefSeq" id="WP_155843543.1">
    <property type="nucleotide sequence ID" value="NZ_BAAAIA010000008.1"/>
</dbReference>
<proteinExistence type="predicted"/>
<feature type="domain" description="DUF11" evidence="3">
    <location>
        <begin position="796"/>
        <end position="916"/>
    </location>
</feature>
<feature type="domain" description="DUF11" evidence="3">
    <location>
        <begin position="1185"/>
        <end position="1305"/>
    </location>
</feature>
<dbReference type="InterPro" id="IPR051172">
    <property type="entry name" value="Chlamydia_OmcB"/>
</dbReference>
<dbReference type="SUPFAM" id="SSF110296">
    <property type="entry name" value="Oligoxyloglucan reducing end-specific cellobiohydrolase"/>
    <property type="match status" value="1"/>
</dbReference>
<dbReference type="InterPro" id="IPR047589">
    <property type="entry name" value="DUF11_rpt"/>
</dbReference>
<sequence length="1464" mass="148713">MTERVAEQTANSSKKGFLAALAAAVFLSTQILAPGAGAGAATIAADYVAQGPSPITGGQVESVSPDDEVAGAVHTVVAHPDDPDIAWIGTVNGGIWRTNDATSASPHWVPLTDQQASLSIGALELDPTVASNTVLLAGIGRVSSFGRISGPLTGLLRTADAGTSWTPLGGAQLAGESISGVAPRGTTLVVASNSNSNVIGGGQGGIFRSTNGGTSFTRLSGNGTSGLPNVGVFDLVGDPGDPTVLYAGTQQGIFRSLDTGASWTNVTNNLTGISNATTNNLEFAVHDDGPDNVVFAGVVNNNQLAGLWRSTDQGANWTQMDTPSTNEGGVIVGLQPRPKPGGQGGIHFSMAADPTDPQLVYLGGDRQPLDAGPNAGSFPNSIGADDFSGRLFRCDSGNAAGAQCTPLTHVGTSDDSAPHADSREIVFDANGDILEGDDGGVYRQTDPSTTNGEWQSLNGNLQISEHHSCAYDNVGDLILCGDQDTGAPEQSSSGSTSWETLSAGDGGFVAVDDSGAASVRYSSSNSLGAGSFLRRGCTAANVCINSAPGFNVVGQGQTLQAFEVDGAGNSTLPLYTPLVMNDIDPSRFIVTSNRVYESTDALDNLTIIVNSLGAGVGTTRAIAYGGRAGGADNAGVLWFGDSNGGLRLRSSGAGTPATLPGWTNGVANDIVLNPENWADAFVATSTQVFRTTDAGGSFADITGNLGAVSPGAVIRSLAIVPVPGMNVLALFAGTDTGVFMSQTQNLGVWAELGSSLPNTIAFDVTYDAGDDVMLVGTMGRGSWLVEDVSDLIPIADLRVTKTDSPDPVIAGEELFYTITVTNDGPDAAAGAVVVDELPDEVVYLSDDGDCTYDAVEHRLTCQVGDIPAGESREIVVKTRVDSDAVVDEDDGTIRIENVVTVSGASVDDDLTNNSFTQRTFVQERSDLAVTKVCKPDDELPAGDTGTCTIFVDNLGPSSARDIVVTDTNLSDGAFTFGAITPSQGTCGVSGGVVTCQLGDLAAASPSAGGRATVVVEVSATEDVDINDVVRVTSPTPDPDASNNEAQESISVKAVTDLSVDKTGPPTAIAGTEITYTLSIANGGPSTATGVVVTDAVSSGVTIVSVTGSNGASCNAGVPGDAAQPSRCSFGNLAPSATRTMTVVVRILPGFTGELHDDARVESQTFDDDLIDNLDTVTTVVSASADLSITKTDSPDPVLAGDDLTYTITVANGGPSTATDVVVTDELPDGTTFVEGVDGNGTTVCTLVQAGTVVCDLGTMAPGETRTVYLTVTVDPSLDPDAVLENTATVESATPDPDGSDNTANQSTNVDTAADLWLDKTAVLRSGNPAPVIVFTLVVHNDLGCEQDAQSTPSPNCGTGGPSDARDVVVTDELPLTAKKLVVQYISPQCSYDKAAHTVTCSASEVPAGATVSFVIEAQANGSVGTVLNDADVTSSTSDPNGSNNGNAASLVVKGGTGKGKGGNG</sequence>
<feature type="chain" id="PRO_5038474163" evidence="2">
    <location>
        <begin position="34"/>
        <end position="1464"/>
    </location>
</feature>
<dbReference type="Pfam" id="PF01345">
    <property type="entry name" value="DUF11"/>
    <property type="match status" value="5"/>
</dbReference>
<dbReference type="Proteomes" id="UP000480122">
    <property type="component" value="Unassembled WGS sequence"/>
</dbReference>
<keyword evidence="2" id="KW-0732">Signal</keyword>
<evidence type="ECO:0000256" key="2">
    <source>
        <dbReference type="SAM" id="SignalP"/>
    </source>
</evidence>
<dbReference type="PANTHER" id="PTHR34819">
    <property type="entry name" value="LARGE CYSTEINE-RICH PERIPLASMIC PROTEIN OMCB"/>
    <property type="match status" value="1"/>
</dbReference>
<protein>
    <submittedName>
        <fullName evidence="4">DUF11 domain-containing protein</fullName>
    </submittedName>
</protein>
<evidence type="ECO:0000259" key="3">
    <source>
        <dbReference type="Pfam" id="PF01345"/>
    </source>
</evidence>
<dbReference type="Gene3D" id="2.130.10.10">
    <property type="entry name" value="YVTN repeat-like/Quinoprotein amine dehydrogenase"/>
    <property type="match status" value="2"/>
</dbReference>
<dbReference type="GO" id="GO:0005975">
    <property type="term" value="P:carbohydrate metabolic process"/>
    <property type="evidence" value="ECO:0007669"/>
    <property type="project" value="UniProtKB-ARBA"/>
</dbReference>
<dbReference type="OrthoDB" id="4996994at2"/>